<evidence type="ECO:0000313" key="3">
    <source>
        <dbReference type="EMBL" id="KNZ57157.1"/>
    </source>
</evidence>
<feature type="chain" id="PRO_5005568178" evidence="2">
    <location>
        <begin position="19"/>
        <end position="590"/>
    </location>
</feature>
<feature type="transmembrane region" description="Helical" evidence="1">
    <location>
        <begin position="355"/>
        <end position="379"/>
    </location>
</feature>
<keyword evidence="1" id="KW-0812">Transmembrane</keyword>
<evidence type="ECO:0000313" key="4">
    <source>
        <dbReference type="Proteomes" id="UP000037035"/>
    </source>
</evidence>
<accession>A0A0L6V9B8</accession>
<organism evidence="3 4">
    <name type="scientific">Puccinia sorghi</name>
    <dbReference type="NCBI Taxonomy" id="27349"/>
    <lineage>
        <taxon>Eukaryota</taxon>
        <taxon>Fungi</taxon>
        <taxon>Dikarya</taxon>
        <taxon>Basidiomycota</taxon>
        <taxon>Pucciniomycotina</taxon>
        <taxon>Pucciniomycetes</taxon>
        <taxon>Pucciniales</taxon>
        <taxon>Pucciniaceae</taxon>
        <taxon>Puccinia</taxon>
    </lineage>
</organism>
<proteinExistence type="predicted"/>
<keyword evidence="4" id="KW-1185">Reference proteome</keyword>
<reference evidence="3 4" key="1">
    <citation type="submission" date="2015-08" db="EMBL/GenBank/DDBJ databases">
        <title>Next Generation Sequencing and Analysis of the Genome of Puccinia sorghi L Schw, the Causal Agent of Maize Common Rust.</title>
        <authorList>
            <person name="Rochi L."/>
            <person name="Burguener G."/>
            <person name="Darino M."/>
            <person name="Turjanski A."/>
            <person name="Kreff E."/>
            <person name="Dieguez M.J."/>
            <person name="Sacco F."/>
        </authorList>
    </citation>
    <scope>NUCLEOTIDE SEQUENCE [LARGE SCALE GENOMIC DNA]</scope>
    <source>
        <strain evidence="3 4">RO10H11247</strain>
    </source>
</reference>
<evidence type="ECO:0000256" key="2">
    <source>
        <dbReference type="SAM" id="SignalP"/>
    </source>
</evidence>
<keyword evidence="1" id="KW-1133">Transmembrane helix</keyword>
<keyword evidence="2" id="KW-0732">Signal</keyword>
<dbReference type="VEuPathDB" id="FungiDB:VP01_2225g3"/>
<feature type="signal peptide" evidence="2">
    <location>
        <begin position="1"/>
        <end position="18"/>
    </location>
</feature>
<feature type="transmembrane region" description="Helical" evidence="1">
    <location>
        <begin position="323"/>
        <end position="348"/>
    </location>
</feature>
<dbReference type="EMBL" id="LAVV01007087">
    <property type="protein sequence ID" value="KNZ57157.1"/>
    <property type="molecule type" value="Genomic_DNA"/>
</dbReference>
<protein>
    <submittedName>
        <fullName evidence="3">Putative signal peptide protein</fullName>
    </submittedName>
</protein>
<name>A0A0L6V9B8_9BASI</name>
<evidence type="ECO:0000256" key="1">
    <source>
        <dbReference type="SAM" id="Phobius"/>
    </source>
</evidence>
<comment type="caution">
    <text evidence="3">The sequence shown here is derived from an EMBL/GenBank/DDBJ whole genome shotgun (WGS) entry which is preliminary data.</text>
</comment>
<dbReference type="Proteomes" id="UP000037035">
    <property type="component" value="Unassembled WGS sequence"/>
</dbReference>
<dbReference type="AlphaFoldDB" id="A0A0L6V9B8"/>
<sequence length="590" mass="67146">MCFDPLLSLRLIFELVHSFLYTSSSHLPSKIEVSYLQHRSKLSCPSSSKHLLVRFIQLNPPLVRWVGRMKIGLFIIEAFWTGLLSLRLTKGVELLPQIQQLVAGLHLDCNSWTSLVDESRLRKNYGMMKVPRKIWIFSADCRVSSKGKNVDYASCAECAGENSDIIKSQFYFYDDSVFQFLLQKKCSALTAFILTDQSDQEKKISFKNSQSILGISTTNRQVNCKKKIAQLPPVDMQHAPAKLPYKLHMFAYLDVLAHSVFIVTVHQSLVESLLENGWSGFFFSKCLKSSLRHQVLTPQASRPPKTIPIASLKFVPLMSNSPFSFFLTIPCFLIRILTYFFSTILVVFNLYIFDLWLCLVLFLVQLSIFFSIVEFLSPLLALFLGWKNNYQKFVDACKWGMTLCVPTLVVAWTNISSSYYSIYIAKKLAQLPVVKMKKVPGSFRFHSNHAPKVIQRSFDAQSLLAGACCMSTACIGSCLQRNCIHSLKNYWPLILRHRYLNLCNLKVPADKRSWISPEKVRIKGVPDIFVVGFISGEYLNVQHSSNLSSLRSQSVSNSNCGSLPNLTHQFCHGTYTPEYPKVCIIVFYLL</sequence>
<gene>
    <name evidence="3" type="ORF">VP01_2225g3</name>
</gene>
<keyword evidence="1" id="KW-0472">Membrane</keyword>